<organism evidence="8 9">
    <name type="scientific">Acetobacter fabarum</name>
    <dbReference type="NCBI Taxonomy" id="483199"/>
    <lineage>
        <taxon>Bacteria</taxon>
        <taxon>Pseudomonadati</taxon>
        <taxon>Pseudomonadota</taxon>
        <taxon>Alphaproteobacteria</taxon>
        <taxon>Acetobacterales</taxon>
        <taxon>Acetobacteraceae</taxon>
        <taxon>Acetobacter</taxon>
    </lineage>
</organism>
<feature type="transmembrane region" description="Helical" evidence="6">
    <location>
        <begin position="81"/>
        <end position="105"/>
    </location>
</feature>
<evidence type="ECO:0000259" key="7">
    <source>
        <dbReference type="Pfam" id="PF04138"/>
    </source>
</evidence>
<dbReference type="EMBL" id="NCXK01000001">
    <property type="protein sequence ID" value="PAK79510.1"/>
    <property type="molecule type" value="Genomic_DNA"/>
</dbReference>
<dbReference type="GO" id="GO:0000271">
    <property type="term" value="P:polysaccharide biosynthetic process"/>
    <property type="evidence" value="ECO:0007669"/>
    <property type="project" value="InterPro"/>
</dbReference>
<evidence type="ECO:0000256" key="6">
    <source>
        <dbReference type="SAM" id="Phobius"/>
    </source>
</evidence>
<dbReference type="PANTHER" id="PTHR38459:SF1">
    <property type="entry name" value="PROPHAGE BACTOPRENOL-LINKED GLUCOSE TRANSLOCASE HOMOLOG"/>
    <property type="match status" value="1"/>
</dbReference>
<sequence>MRSVLPFRLSPRLLRFFKFCVVGCLGFVWDTGSVYALRPVIGLTAATLAAYFIAATLNWILNSLWTFRGVGHHEHPVLQWLRFLSANSLGFFLNRGTVYTLFYLFPLCVHHPILALACGCFAGLFANFNLTQKLVFREKPPASALELAEMTVQLPPTDPTHNAEP</sequence>
<comment type="caution">
    <text evidence="8">The sequence shown here is derived from an EMBL/GenBank/DDBJ whole genome shotgun (WGS) entry which is preliminary data.</text>
</comment>
<accession>A0A269Y238</accession>
<keyword evidence="4 6" id="KW-1133">Transmembrane helix</keyword>
<dbReference type="AlphaFoldDB" id="A0A269Y238"/>
<dbReference type="RefSeq" id="WP_095349029.1">
    <property type="nucleotide sequence ID" value="NZ_JBDNMF010000006.1"/>
</dbReference>
<dbReference type="OrthoDB" id="7360864at2"/>
<comment type="similarity">
    <text evidence="2">Belongs to the GtrA family.</text>
</comment>
<keyword evidence="3 6" id="KW-0812">Transmembrane</keyword>
<dbReference type="InterPro" id="IPR051401">
    <property type="entry name" value="GtrA_CellWall_Glycosyl"/>
</dbReference>
<evidence type="ECO:0000313" key="9">
    <source>
        <dbReference type="Proteomes" id="UP000216151"/>
    </source>
</evidence>
<dbReference type="Proteomes" id="UP000216151">
    <property type="component" value="Unassembled WGS sequence"/>
</dbReference>
<evidence type="ECO:0000256" key="3">
    <source>
        <dbReference type="ARBA" id="ARBA00022692"/>
    </source>
</evidence>
<comment type="subcellular location">
    <subcellularLocation>
        <location evidence="1">Membrane</location>
        <topology evidence="1">Multi-pass membrane protein</topology>
    </subcellularLocation>
</comment>
<reference evidence="8 9" key="1">
    <citation type="submission" date="2017-04" db="EMBL/GenBank/DDBJ databases">
        <title>Kefir bacterial isolates.</title>
        <authorList>
            <person name="Kim Y."/>
            <person name="Blasche S."/>
            <person name="Patil K.R."/>
        </authorList>
    </citation>
    <scope>NUCLEOTIDE SEQUENCE [LARGE SCALE GENOMIC DNA]</scope>
    <source>
        <strain evidence="8 9">KR</strain>
    </source>
</reference>
<dbReference type="InterPro" id="IPR007267">
    <property type="entry name" value="GtrA_DPMS_TM"/>
</dbReference>
<keyword evidence="9" id="KW-1185">Reference proteome</keyword>
<proteinExistence type="inferred from homology"/>
<evidence type="ECO:0000256" key="4">
    <source>
        <dbReference type="ARBA" id="ARBA00022989"/>
    </source>
</evidence>
<feature type="transmembrane region" description="Helical" evidence="6">
    <location>
        <begin position="111"/>
        <end position="130"/>
    </location>
</feature>
<protein>
    <submittedName>
        <fullName evidence="8">Polysaccharide biosynthesis protein GtrA</fullName>
    </submittedName>
</protein>
<keyword evidence="5 6" id="KW-0472">Membrane</keyword>
<feature type="transmembrane region" description="Helical" evidence="6">
    <location>
        <begin position="41"/>
        <end position="61"/>
    </location>
</feature>
<feature type="transmembrane region" description="Helical" evidence="6">
    <location>
        <begin position="12"/>
        <end position="29"/>
    </location>
</feature>
<dbReference type="GO" id="GO:0005886">
    <property type="term" value="C:plasma membrane"/>
    <property type="evidence" value="ECO:0007669"/>
    <property type="project" value="TreeGrafter"/>
</dbReference>
<evidence type="ECO:0000256" key="5">
    <source>
        <dbReference type="ARBA" id="ARBA00023136"/>
    </source>
</evidence>
<gene>
    <name evidence="8" type="ORF">B8X00_02130</name>
</gene>
<evidence type="ECO:0000256" key="1">
    <source>
        <dbReference type="ARBA" id="ARBA00004141"/>
    </source>
</evidence>
<dbReference type="Pfam" id="PF04138">
    <property type="entry name" value="GtrA_DPMS_TM"/>
    <property type="match status" value="1"/>
</dbReference>
<feature type="domain" description="GtrA/DPMS transmembrane" evidence="7">
    <location>
        <begin position="18"/>
        <end position="136"/>
    </location>
</feature>
<evidence type="ECO:0000256" key="2">
    <source>
        <dbReference type="ARBA" id="ARBA00009399"/>
    </source>
</evidence>
<dbReference type="PANTHER" id="PTHR38459">
    <property type="entry name" value="PROPHAGE BACTOPRENOL-LINKED GLUCOSE TRANSLOCASE HOMOLOG"/>
    <property type="match status" value="1"/>
</dbReference>
<evidence type="ECO:0000313" key="8">
    <source>
        <dbReference type="EMBL" id="PAK79510.1"/>
    </source>
</evidence>
<name>A0A269Y238_9PROT</name>